<dbReference type="Pfam" id="PF00106">
    <property type="entry name" value="adh_short"/>
    <property type="match status" value="1"/>
</dbReference>
<dbReference type="PANTHER" id="PTHR42760">
    <property type="entry name" value="SHORT-CHAIN DEHYDROGENASES/REDUCTASES FAMILY MEMBER"/>
    <property type="match status" value="1"/>
</dbReference>
<organism evidence="3 4">
    <name type="scientific">Agromyces soli</name>
    <dbReference type="NCBI Taxonomy" id="659012"/>
    <lineage>
        <taxon>Bacteria</taxon>
        <taxon>Bacillati</taxon>
        <taxon>Actinomycetota</taxon>
        <taxon>Actinomycetes</taxon>
        <taxon>Micrococcales</taxon>
        <taxon>Microbacteriaceae</taxon>
        <taxon>Agromyces</taxon>
    </lineage>
</organism>
<feature type="domain" description="Ketoreductase" evidence="2">
    <location>
        <begin position="9"/>
        <end position="186"/>
    </location>
</feature>
<dbReference type="CDD" id="cd05233">
    <property type="entry name" value="SDR_c"/>
    <property type="match status" value="1"/>
</dbReference>
<dbReference type="InterPro" id="IPR002347">
    <property type="entry name" value="SDR_fam"/>
</dbReference>
<evidence type="ECO:0000256" key="1">
    <source>
        <dbReference type="ARBA" id="ARBA00006484"/>
    </source>
</evidence>
<proteinExistence type="inferred from homology"/>
<dbReference type="EMBL" id="CP094533">
    <property type="protein sequence ID" value="UOE27158.1"/>
    <property type="molecule type" value="Genomic_DNA"/>
</dbReference>
<dbReference type="PANTHER" id="PTHR42760:SF40">
    <property type="entry name" value="3-OXOACYL-[ACYL-CARRIER-PROTEIN] REDUCTASE, CHLOROPLASTIC"/>
    <property type="match status" value="1"/>
</dbReference>
<dbReference type="InterPro" id="IPR036291">
    <property type="entry name" value="NAD(P)-bd_dom_sf"/>
</dbReference>
<dbReference type="Proteomes" id="UP000831304">
    <property type="component" value="Chromosome"/>
</dbReference>
<evidence type="ECO:0000313" key="3">
    <source>
        <dbReference type="EMBL" id="UOE27158.1"/>
    </source>
</evidence>
<protein>
    <submittedName>
        <fullName evidence="3">SDR family oxidoreductase</fullName>
    </submittedName>
</protein>
<evidence type="ECO:0000259" key="2">
    <source>
        <dbReference type="SMART" id="SM00822"/>
    </source>
</evidence>
<name>A0ABY4AVF3_9MICO</name>
<dbReference type="PRINTS" id="PR00081">
    <property type="entry name" value="GDHRDH"/>
</dbReference>
<reference evidence="3 4" key="1">
    <citation type="submission" date="2022-03" db="EMBL/GenBank/DDBJ databases">
        <title>Agromyces sp. isolated from the gut of P. brevitarsis seulensis larvae.</title>
        <authorList>
            <person name="Won M."/>
            <person name="Kwon S.-W."/>
        </authorList>
    </citation>
    <scope>NUCLEOTIDE SEQUENCE [LARGE SCALE GENOMIC DNA]</scope>
    <source>
        <strain evidence="3 4">KACC 16215</strain>
    </source>
</reference>
<keyword evidence="4" id="KW-1185">Reference proteome</keyword>
<dbReference type="SMART" id="SM00822">
    <property type="entry name" value="PKS_KR"/>
    <property type="match status" value="1"/>
</dbReference>
<sequence length="236" mass="24145">MNPRQPASRHIVVTGGASGIGRATAEALLRDSVSVTVMDIDRNAWERSGLADLGARFAAVDVSDETSVEGAFEQAADGFDRLDGVVHCAGVVLDTSTDIRDTDPAVWRRVIDINLTGSFLVARASARRMHRGVIVLIGSQGGVTMPAGTLPYGASKGGLQGLAMTLAGDAALPGIRVINVMPASVDTPLLRAVATAAGVPLETALATTHSAGAVGESIAMLLRDEAAAVANPVLTV</sequence>
<gene>
    <name evidence="3" type="ORF">MTP13_05075</name>
</gene>
<evidence type="ECO:0000313" key="4">
    <source>
        <dbReference type="Proteomes" id="UP000831304"/>
    </source>
</evidence>
<comment type="similarity">
    <text evidence="1">Belongs to the short-chain dehydrogenases/reductases (SDR) family.</text>
</comment>
<dbReference type="InterPro" id="IPR057326">
    <property type="entry name" value="KR_dom"/>
</dbReference>
<dbReference type="InterPro" id="IPR020904">
    <property type="entry name" value="Sc_DH/Rdtase_CS"/>
</dbReference>
<accession>A0ABY4AVF3</accession>
<dbReference type="Gene3D" id="3.40.50.720">
    <property type="entry name" value="NAD(P)-binding Rossmann-like Domain"/>
    <property type="match status" value="1"/>
</dbReference>
<dbReference type="SUPFAM" id="SSF51735">
    <property type="entry name" value="NAD(P)-binding Rossmann-fold domains"/>
    <property type="match status" value="1"/>
</dbReference>
<dbReference type="RefSeq" id="WP_243570004.1">
    <property type="nucleotide sequence ID" value="NZ_BAAARD010000002.1"/>
</dbReference>
<dbReference type="PROSITE" id="PS00061">
    <property type="entry name" value="ADH_SHORT"/>
    <property type="match status" value="1"/>
</dbReference>